<keyword evidence="2" id="KW-1185">Reference proteome</keyword>
<gene>
    <name evidence="1" type="ORF">DSM106972_051770</name>
</gene>
<comment type="caution">
    <text evidence="1">The sequence shown here is derived from an EMBL/GenBank/DDBJ whole genome shotgun (WGS) entry which is preliminary data.</text>
</comment>
<proteinExistence type="predicted"/>
<reference evidence="1" key="2">
    <citation type="journal article" date="2019" name="Genome Biol. Evol.">
        <title>Day and night: Metabolic profiles and evolutionary relationships of six axenic non-marine cyanobacteria.</title>
        <authorList>
            <person name="Will S.E."/>
            <person name="Henke P."/>
            <person name="Boedeker C."/>
            <person name="Huang S."/>
            <person name="Brinkmann H."/>
            <person name="Rohde M."/>
            <person name="Jarek M."/>
            <person name="Friedl T."/>
            <person name="Seufert S."/>
            <person name="Schumacher M."/>
            <person name="Overmann J."/>
            <person name="Neumann-Schaal M."/>
            <person name="Petersen J."/>
        </authorList>
    </citation>
    <scope>NUCLEOTIDE SEQUENCE [LARGE SCALE GENOMIC DNA]</scope>
    <source>
        <strain evidence="1">PCC 7102</strain>
    </source>
</reference>
<evidence type="ECO:0000313" key="2">
    <source>
        <dbReference type="Proteomes" id="UP000271624"/>
    </source>
</evidence>
<evidence type="ECO:0000313" key="1">
    <source>
        <dbReference type="EMBL" id="RUT03538.1"/>
    </source>
</evidence>
<sequence>MEQPSQAAPNTSTYYYHRDTEYTEKGIVESMKEAKAPKMSKLLMQATNIKFSSRKTKNPK</sequence>
<name>A0A3S1CHI8_9CYAN</name>
<reference evidence="1" key="1">
    <citation type="submission" date="2018-12" db="EMBL/GenBank/DDBJ databases">
        <authorList>
            <person name="Will S."/>
            <person name="Neumann-Schaal M."/>
            <person name="Henke P."/>
        </authorList>
    </citation>
    <scope>NUCLEOTIDE SEQUENCE</scope>
    <source>
        <strain evidence="1">PCC 7102</strain>
    </source>
</reference>
<protein>
    <submittedName>
        <fullName evidence="1">Uncharacterized protein</fullName>
    </submittedName>
</protein>
<accession>A0A3S1CHI8</accession>
<dbReference type="Proteomes" id="UP000271624">
    <property type="component" value="Unassembled WGS sequence"/>
</dbReference>
<dbReference type="RefSeq" id="WP_127083489.1">
    <property type="nucleotide sequence ID" value="NZ_RSCL01000013.1"/>
</dbReference>
<dbReference type="AlphaFoldDB" id="A0A3S1CHI8"/>
<dbReference type="EMBL" id="RSCL01000013">
    <property type="protein sequence ID" value="RUT03538.1"/>
    <property type="molecule type" value="Genomic_DNA"/>
</dbReference>
<organism evidence="1 2">
    <name type="scientific">Dulcicalothrix desertica PCC 7102</name>
    <dbReference type="NCBI Taxonomy" id="232991"/>
    <lineage>
        <taxon>Bacteria</taxon>
        <taxon>Bacillati</taxon>
        <taxon>Cyanobacteriota</taxon>
        <taxon>Cyanophyceae</taxon>
        <taxon>Nostocales</taxon>
        <taxon>Calotrichaceae</taxon>
        <taxon>Dulcicalothrix</taxon>
    </lineage>
</organism>